<comment type="caution">
    <text evidence="2">The sequence shown here is derived from an EMBL/GenBank/DDBJ whole genome shotgun (WGS) entry which is preliminary data.</text>
</comment>
<sequence>MDAKEAFDEIRARFAARPLFPEVELKLIEMRRRVETSLRQQGGSYISDMTEVSDAQQRSSTSLMRKLPPPIVRPAAVEALMHHVAPLPVRKEAEKYEKGGVALVHSDGGGDMKDSRTEDYWSQRHLTHLYASGRRVFHASRGSFNFTPVASFPSGAGLDQTPDAGTRLPNSDMSTGYYTPGTGGVRSPRGTLGLNRNIFSLLNSSSGASMKQWNERGDERPGALLTPLSLYDGTNVERVRRAVQNNVFEQETKREAQKQGEEKVCE</sequence>
<feature type="compositionally biased region" description="Polar residues" evidence="1">
    <location>
        <begin position="168"/>
        <end position="177"/>
    </location>
</feature>
<protein>
    <submittedName>
        <fullName evidence="2">Uncharacterized protein</fullName>
    </submittedName>
</protein>
<organism evidence="2 3">
    <name type="scientific">Trypanosoma rangeli</name>
    <dbReference type="NCBI Taxonomy" id="5698"/>
    <lineage>
        <taxon>Eukaryota</taxon>
        <taxon>Discoba</taxon>
        <taxon>Euglenozoa</taxon>
        <taxon>Kinetoplastea</taxon>
        <taxon>Metakinetoplastina</taxon>
        <taxon>Trypanosomatida</taxon>
        <taxon>Trypanosomatidae</taxon>
        <taxon>Trypanosoma</taxon>
        <taxon>Herpetosoma</taxon>
    </lineage>
</organism>
<evidence type="ECO:0000256" key="1">
    <source>
        <dbReference type="SAM" id="MobiDB-lite"/>
    </source>
</evidence>
<dbReference type="EMBL" id="MKGL01000076">
    <property type="protein sequence ID" value="RNF07925.1"/>
    <property type="molecule type" value="Genomic_DNA"/>
</dbReference>
<evidence type="ECO:0000313" key="2">
    <source>
        <dbReference type="EMBL" id="RNF07925.1"/>
    </source>
</evidence>
<dbReference type="AlphaFoldDB" id="A0A422NR42"/>
<dbReference type="GeneID" id="40327006"/>
<accession>A0A422NR42</accession>
<evidence type="ECO:0000313" key="3">
    <source>
        <dbReference type="Proteomes" id="UP000283634"/>
    </source>
</evidence>
<name>A0A422NR42_TRYRA</name>
<feature type="region of interest" description="Disordered" evidence="1">
    <location>
        <begin position="157"/>
        <end position="190"/>
    </location>
</feature>
<dbReference type="RefSeq" id="XP_029240107.1">
    <property type="nucleotide sequence ID" value="XM_029380053.1"/>
</dbReference>
<dbReference type="Proteomes" id="UP000283634">
    <property type="component" value="Unassembled WGS sequence"/>
</dbReference>
<reference evidence="2 3" key="1">
    <citation type="journal article" date="2018" name="BMC Genomics">
        <title>Genomic comparison of Trypanosoma conorhini and Trypanosoma rangeli to Trypanosoma cruzi strains of high and low virulence.</title>
        <authorList>
            <person name="Bradwell K.R."/>
            <person name="Koparde V.N."/>
            <person name="Matveyev A.V."/>
            <person name="Serrano M.G."/>
            <person name="Alves J.M."/>
            <person name="Parikh H."/>
            <person name="Huang B."/>
            <person name="Lee V."/>
            <person name="Espinosa-Alvarez O."/>
            <person name="Ortiz P.A."/>
            <person name="Costa-Martins A.G."/>
            <person name="Teixeira M.M."/>
            <person name="Buck G.A."/>
        </authorList>
    </citation>
    <scope>NUCLEOTIDE SEQUENCE [LARGE SCALE GENOMIC DNA]</scope>
    <source>
        <strain evidence="2 3">AM80</strain>
    </source>
</reference>
<gene>
    <name evidence="2" type="ORF">TraAM80_03073</name>
</gene>
<proteinExistence type="predicted"/>
<keyword evidence="3" id="KW-1185">Reference proteome</keyword>
<dbReference type="OrthoDB" id="243155at2759"/>